<dbReference type="AlphaFoldDB" id="A0AAV7SJA9"/>
<accession>A0AAV7SJA9</accession>
<reference evidence="2" key="1">
    <citation type="journal article" date="2022" name="bioRxiv">
        <title>Sequencing and chromosome-scale assembly of the giantPleurodeles waltlgenome.</title>
        <authorList>
            <person name="Brown T."/>
            <person name="Elewa A."/>
            <person name="Iarovenko S."/>
            <person name="Subramanian E."/>
            <person name="Araus A.J."/>
            <person name="Petzold A."/>
            <person name="Susuki M."/>
            <person name="Suzuki K.-i.T."/>
            <person name="Hayashi T."/>
            <person name="Toyoda A."/>
            <person name="Oliveira C."/>
            <person name="Osipova E."/>
            <person name="Leigh N.D."/>
            <person name="Simon A."/>
            <person name="Yun M.H."/>
        </authorList>
    </citation>
    <scope>NUCLEOTIDE SEQUENCE</scope>
    <source>
        <strain evidence="2">20211129_DDA</strain>
        <tissue evidence="2">Liver</tissue>
    </source>
</reference>
<organism evidence="2 3">
    <name type="scientific">Pleurodeles waltl</name>
    <name type="common">Iberian ribbed newt</name>
    <dbReference type="NCBI Taxonomy" id="8319"/>
    <lineage>
        <taxon>Eukaryota</taxon>
        <taxon>Metazoa</taxon>
        <taxon>Chordata</taxon>
        <taxon>Craniata</taxon>
        <taxon>Vertebrata</taxon>
        <taxon>Euteleostomi</taxon>
        <taxon>Amphibia</taxon>
        <taxon>Batrachia</taxon>
        <taxon>Caudata</taxon>
        <taxon>Salamandroidea</taxon>
        <taxon>Salamandridae</taxon>
        <taxon>Pleurodelinae</taxon>
        <taxon>Pleurodeles</taxon>
    </lineage>
</organism>
<dbReference type="Proteomes" id="UP001066276">
    <property type="component" value="Chromosome 4_2"/>
</dbReference>
<evidence type="ECO:0000313" key="2">
    <source>
        <dbReference type="EMBL" id="KAJ1164173.1"/>
    </source>
</evidence>
<proteinExistence type="predicted"/>
<keyword evidence="1" id="KW-0175">Coiled coil</keyword>
<dbReference type="EMBL" id="JANPWB010000008">
    <property type="protein sequence ID" value="KAJ1164173.1"/>
    <property type="molecule type" value="Genomic_DNA"/>
</dbReference>
<name>A0AAV7SJA9_PLEWA</name>
<evidence type="ECO:0000313" key="3">
    <source>
        <dbReference type="Proteomes" id="UP001066276"/>
    </source>
</evidence>
<gene>
    <name evidence="2" type="ORF">NDU88_004618</name>
</gene>
<protein>
    <submittedName>
        <fullName evidence="2">Uncharacterized protein</fullName>
    </submittedName>
</protein>
<dbReference type="SUPFAM" id="SSF57997">
    <property type="entry name" value="Tropomyosin"/>
    <property type="match status" value="1"/>
</dbReference>
<comment type="caution">
    <text evidence="2">The sequence shown here is derived from an EMBL/GenBank/DDBJ whole genome shotgun (WGS) entry which is preliminary data.</text>
</comment>
<feature type="coiled-coil region" evidence="1">
    <location>
        <begin position="69"/>
        <end position="96"/>
    </location>
</feature>
<evidence type="ECO:0000256" key="1">
    <source>
        <dbReference type="SAM" id="Coils"/>
    </source>
</evidence>
<sequence>MMPLQEPPITLSEAKLEKIIAAIADTRQDLQNRVDVVVMEVGLSHDDQRKLAARITQAERKLDMIQPIVSILEELLQFLTAKVHELENRVEDSERQYGCNNLRVVGFPMGMRAPT</sequence>
<keyword evidence="3" id="KW-1185">Reference proteome</keyword>